<organism evidence="2 3">
    <name type="scientific">Natronobacillus azotifigens</name>
    <dbReference type="NCBI Taxonomy" id="472978"/>
    <lineage>
        <taxon>Bacteria</taxon>
        <taxon>Bacillati</taxon>
        <taxon>Bacillota</taxon>
        <taxon>Bacilli</taxon>
        <taxon>Bacillales</taxon>
        <taxon>Bacillaceae</taxon>
        <taxon>Natronobacillus</taxon>
    </lineage>
</organism>
<comment type="caution">
    <text evidence="2">The sequence shown here is derived from an EMBL/GenBank/DDBJ whole genome shotgun (WGS) entry which is preliminary data.</text>
</comment>
<keyword evidence="1" id="KW-0472">Membrane</keyword>
<dbReference type="InterPro" id="IPR009872">
    <property type="entry name" value="DUF1427"/>
</dbReference>
<evidence type="ECO:0000313" key="2">
    <source>
        <dbReference type="EMBL" id="MCZ0704376.1"/>
    </source>
</evidence>
<name>A0A9J6RFJ0_9BACI</name>
<dbReference type="InterPro" id="IPR020017">
    <property type="entry name" value="XapX_domain"/>
</dbReference>
<sequence length="58" mass="6154">MRELLLSLLAGIIIGIIFKFLKLPLPAPPVLAGVLGIVGVYFGGVIADYMKDFFSMGG</sequence>
<feature type="transmembrane region" description="Helical" evidence="1">
    <location>
        <begin position="29"/>
        <end position="50"/>
    </location>
</feature>
<reference evidence="2" key="1">
    <citation type="submission" date="2022-11" db="EMBL/GenBank/DDBJ databases">
        <title>WGS of Natronobacillus azotifigens 24KS-1, an anaerobic diazotrophic haloalkaliphile from soda-rich habitats.</title>
        <authorList>
            <person name="Sorokin D.Y."/>
            <person name="Merkel A.Y."/>
        </authorList>
    </citation>
    <scope>NUCLEOTIDE SEQUENCE</scope>
    <source>
        <strain evidence="2">24KS-1</strain>
    </source>
</reference>
<evidence type="ECO:0000256" key="1">
    <source>
        <dbReference type="SAM" id="Phobius"/>
    </source>
</evidence>
<dbReference type="RefSeq" id="WP_268781146.1">
    <property type="nucleotide sequence ID" value="NZ_JAPRAT010000035.1"/>
</dbReference>
<accession>A0A9J6RFJ0</accession>
<protein>
    <submittedName>
        <fullName evidence="2">DUF1427 family protein</fullName>
    </submittedName>
</protein>
<dbReference type="Proteomes" id="UP001084197">
    <property type="component" value="Unassembled WGS sequence"/>
</dbReference>
<keyword evidence="3" id="KW-1185">Reference proteome</keyword>
<proteinExistence type="predicted"/>
<keyword evidence="1" id="KW-1133">Transmembrane helix</keyword>
<keyword evidence="1" id="KW-0812">Transmembrane</keyword>
<dbReference type="NCBIfam" id="TIGR03510">
    <property type="entry name" value="XapX"/>
    <property type="match status" value="1"/>
</dbReference>
<dbReference type="EMBL" id="JAPRAT010000035">
    <property type="protein sequence ID" value="MCZ0704376.1"/>
    <property type="molecule type" value="Genomic_DNA"/>
</dbReference>
<evidence type="ECO:0000313" key="3">
    <source>
        <dbReference type="Proteomes" id="UP001084197"/>
    </source>
</evidence>
<gene>
    <name evidence="2" type="ORF">OWO01_14295</name>
</gene>
<dbReference type="AlphaFoldDB" id="A0A9J6RFJ0"/>
<dbReference type="Pfam" id="PF07235">
    <property type="entry name" value="DUF1427"/>
    <property type="match status" value="1"/>
</dbReference>